<accession>A0A8F6YC57</accession>
<sequence length="103" mass="11039">MTIKRLLIALPLLLIGWIATLAIVMALGGTAPAAFVPFPPRDLAENLPRDITITGRSALSLTLRSEAENLPARLYHSGAWLVLPAGLEACIPNFLRETSPEAP</sequence>
<dbReference type="AlphaFoldDB" id="A0A8F6YC57"/>
<keyword evidence="2" id="KW-1185">Reference proteome</keyword>
<protein>
    <submittedName>
        <fullName evidence="1">Uncharacterized protein</fullName>
    </submittedName>
</protein>
<dbReference type="RefSeq" id="WP_219001147.1">
    <property type="nucleotide sequence ID" value="NZ_CP079194.1"/>
</dbReference>
<proteinExistence type="predicted"/>
<dbReference type="EMBL" id="CP079194">
    <property type="protein sequence ID" value="QXT38935.1"/>
    <property type="molecule type" value="Genomic_DNA"/>
</dbReference>
<gene>
    <name evidence="1" type="ORF">KYE46_13465</name>
</gene>
<evidence type="ECO:0000313" key="1">
    <source>
        <dbReference type="EMBL" id="QXT38935.1"/>
    </source>
</evidence>
<reference evidence="1 2" key="1">
    <citation type="submission" date="2021-07" db="EMBL/GenBank/DDBJ databases">
        <title>A novel Jannaschia species isolated from marine dinoflagellate Ceratoperidinium margalefii.</title>
        <authorList>
            <person name="Jiang Y."/>
            <person name="Li Z."/>
        </authorList>
    </citation>
    <scope>NUCLEOTIDE SEQUENCE [LARGE SCALE GENOMIC DNA]</scope>
    <source>
        <strain evidence="1 2">J12C1-MA-4</strain>
    </source>
</reference>
<name>A0A8F6YC57_9RHOB</name>
<dbReference type="KEGG" id="gce:KYE46_13465"/>
<evidence type="ECO:0000313" key="2">
    <source>
        <dbReference type="Proteomes" id="UP000825009"/>
    </source>
</evidence>
<organism evidence="1 2">
    <name type="scientific">Gymnodinialimonas ceratoperidinii</name>
    <dbReference type="NCBI Taxonomy" id="2856823"/>
    <lineage>
        <taxon>Bacteria</taxon>
        <taxon>Pseudomonadati</taxon>
        <taxon>Pseudomonadota</taxon>
        <taxon>Alphaproteobacteria</taxon>
        <taxon>Rhodobacterales</taxon>
        <taxon>Paracoccaceae</taxon>
        <taxon>Gymnodinialimonas</taxon>
    </lineage>
</organism>
<dbReference type="Proteomes" id="UP000825009">
    <property type="component" value="Chromosome"/>
</dbReference>